<dbReference type="InterPro" id="IPR017438">
    <property type="entry name" value="ATP-NAD_kinase_N"/>
</dbReference>
<dbReference type="PRINTS" id="PR00008">
    <property type="entry name" value="DAGPEDOMAIN"/>
</dbReference>
<dbReference type="InterPro" id="IPR002219">
    <property type="entry name" value="PKC_DAG/PE"/>
</dbReference>
<evidence type="ECO:0000256" key="11">
    <source>
        <dbReference type="ARBA" id="ARBA00022840"/>
    </source>
</evidence>
<evidence type="ECO:0000256" key="9">
    <source>
        <dbReference type="ARBA" id="ARBA00022777"/>
    </source>
</evidence>
<sequence length="849" mass="93590">MAECGVADSPAPSALAGKKRAQQSEPPCSGSSSSSRSRHPVKGSSATGHRFKRVTLTKPTFCHNCSDFIWGLVGFLCEVCNLMCHEKCLKNLRVTCSCMAPTLVQVPVAHCFGPAGQKKRFCCVCRKPTEGNASLRCEVCEMHVHADCSAFSCADCRLCHLDGTQTLDTFQHHWREGNLPSGARCEVCRRSCASSDVLAGMRCEWCGITSHAACYVILSPECQLGRLGSMVLPPACLQLCSRNYSKMHCYLTRKEELVEAALRAFYLPDPPPPQRYELQELGTSQRLHHEDILNRNGTPDNKGGALKDAAAEAWVLRAAPLDTEVVKVHAGWLTTGLSHASISISRKSTADSVLKEVLVQLGPQDRDSSNFNLVEVHMGSKQVLRQVLNGQELLLDKLQEIRKVSLRQMNQTRFYVTENRNHVVQVSLLIGGLPLLLPREEYSQLVQEHLSVKSHLVTMSHMYGSQGAVVLQISCFSEAERIYMLAKDTAVVGKQLSSVVIPHIMHDKLAKGACPLLVFVNPKSGGMKGRELLYSFRKLLNPHQVFDMSIGGPLAGFHTFREVPRFRVLVCGGDGTAGWVLGVLEAIRHKMVCPEPPIGIVPLGTGNDLARVLRWGAGYSSEDPHHILLSLEESDEVLMDRWTILLDAQDLSDDSSQGDPDSEVSLDFHQAREDDPDKFTSRFHNKGVYVKVGLQKLSHTRNLHQHLRLQVDKQDIELPHIEGLIFLNIPSWASGADLWGSEGDSRFGKPRIDDGMLEVVGVTGVVHMGQVQSGLRSGIRIAQGNYVRITVTKPIPVQVDGEPWLQSSGHIIISAAGPKVRMLRKSKQKQRKGSRDTRSESPSSRDGGH</sequence>
<dbReference type="InterPro" id="IPR011011">
    <property type="entry name" value="Znf_FYVE_PHD"/>
</dbReference>
<dbReference type="InterPro" id="IPR029071">
    <property type="entry name" value="Ubiquitin-like_domsf"/>
</dbReference>
<dbReference type="InterPro" id="IPR037607">
    <property type="entry name" value="DGK"/>
</dbReference>
<evidence type="ECO:0000256" key="14">
    <source>
        <dbReference type="ARBA" id="ARBA00023371"/>
    </source>
</evidence>
<dbReference type="GO" id="GO:0004143">
    <property type="term" value="F:ATP-dependent diacylglycerol kinase activity"/>
    <property type="evidence" value="ECO:0007669"/>
    <property type="project" value="UniProtKB-EC"/>
</dbReference>
<dbReference type="InterPro" id="IPR056392">
    <property type="entry name" value="DGKtheta_RBD"/>
</dbReference>
<keyword evidence="10" id="KW-0862">Zinc</keyword>
<evidence type="ECO:0000256" key="2">
    <source>
        <dbReference type="ARBA" id="ARBA00005175"/>
    </source>
</evidence>
<dbReference type="PROSITE" id="PS50081">
    <property type="entry name" value="ZF_DAG_PE_2"/>
    <property type="match status" value="3"/>
</dbReference>
<dbReference type="AlphaFoldDB" id="A0A9Q0EE45"/>
<feature type="domain" description="Phorbol-ester/DAG-type" evidence="18">
    <location>
        <begin position="171"/>
        <end position="222"/>
    </location>
</feature>
<dbReference type="InterPro" id="IPR016064">
    <property type="entry name" value="NAD/diacylglycerol_kinase_sf"/>
</dbReference>
<feature type="compositionally biased region" description="Polar residues" evidence="17">
    <location>
        <begin position="840"/>
        <end position="849"/>
    </location>
</feature>
<dbReference type="FunFam" id="2.60.200.40:FF:000004">
    <property type="entry name" value="Diacylglycerol kinase"/>
    <property type="match status" value="1"/>
</dbReference>
<feature type="domain" description="Phorbol-ester/DAG-type" evidence="18">
    <location>
        <begin position="48"/>
        <end position="96"/>
    </location>
</feature>
<name>A0A9Q0EE45_9TELE</name>
<evidence type="ECO:0000256" key="13">
    <source>
        <dbReference type="ARBA" id="ARBA00023136"/>
    </source>
</evidence>
<keyword evidence="13" id="KW-0472">Membrane</keyword>
<keyword evidence="7 16" id="KW-0547">Nucleotide-binding</keyword>
<comment type="pathway">
    <text evidence="15">Glycerolipid metabolism.</text>
</comment>
<evidence type="ECO:0000259" key="18">
    <source>
        <dbReference type="PROSITE" id="PS50081"/>
    </source>
</evidence>
<evidence type="ECO:0000256" key="6">
    <source>
        <dbReference type="ARBA" id="ARBA00022737"/>
    </source>
</evidence>
<dbReference type="CDD" id="cd20854">
    <property type="entry name" value="C1_DGKtheta_typeV_rpt3"/>
    <property type="match status" value="1"/>
</dbReference>
<dbReference type="GO" id="GO:0005524">
    <property type="term" value="F:ATP binding"/>
    <property type="evidence" value="ECO:0007669"/>
    <property type="project" value="UniProtKB-KW"/>
</dbReference>
<accession>A0A9Q0EE45</accession>
<keyword evidence="22" id="KW-1185">Reference proteome</keyword>
<dbReference type="PANTHER" id="PTHR11255:SF54">
    <property type="entry name" value="DIACYLGLYCEROL KINASE THETA"/>
    <property type="match status" value="1"/>
</dbReference>
<dbReference type="SUPFAM" id="SSF54236">
    <property type="entry name" value="Ubiquitin-like"/>
    <property type="match status" value="1"/>
</dbReference>
<dbReference type="PROSITE" id="PS50200">
    <property type="entry name" value="RA"/>
    <property type="match status" value="1"/>
</dbReference>
<dbReference type="Pfam" id="PF00781">
    <property type="entry name" value="DAGK_cat"/>
    <property type="match status" value="1"/>
</dbReference>
<feature type="region of interest" description="Disordered" evidence="17">
    <location>
        <begin position="1"/>
        <end position="46"/>
    </location>
</feature>
<dbReference type="Gene3D" id="3.30.60.20">
    <property type="match status" value="2"/>
</dbReference>
<dbReference type="SMART" id="SM00046">
    <property type="entry name" value="DAGKc"/>
    <property type="match status" value="1"/>
</dbReference>
<dbReference type="InterPro" id="IPR001206">
    <property type="entry name" value="Diacylglycerol_kinase_cat_dom"/>
</dbReference>
<dbReference type="PROSITE" id="PS50146">
    <property type="entry name" value="DAGK"/>
    <property type="match status" value="1"/>
</dbReference>
<feature type="compositionally biased region" description="Low complexity" evidence="17">
    <location>
        <begin position="24"/>
        <end position="35"/>
    </location>
</feature>
<evidence type="ECO:0000256" key="17">
    <source>
        <dbReference type="SAM" id="MobiDB-lite"/>
    </source>
</evidence>
<keyword evidence="9 16" id="KW-0418">Kinase</keyword>
<dbReference type="FunFam" id="3.40.50.10330:FF:000012">
    <property type="entry name" value="Diacylglycerol kinase"/>
    <property type="match status" value="1"/>
</dbReference>
<feature type="domain" description="DAGKc" evidence="19">
    <location>
        <begin position="511"/>
        <end position="648"/>
    </location>
</feature>
<dbReference type="EMBL" id="JANIIK010000046">
    <property type="protein sequence ID" value="KAJ3602777.1"/>
    <property type="molecule type" value="Genomic_DNA"/>
</dbReference>
<dbReference type="GO" id="GO:0006629">
    <property type="term" value="P:lipid metabolic process"/>
    <property type="evidence" value="ECO:0007669"/>
    <property type="project" value="UniProtKB-KW"/>
</dbReference>
<protein>
    <recommendedName>
        <fullName evidence="16">Diacylglycerol kinase</fullName>
        <shortName evidence="16">DAG kinase</shortName>
        <ecNumber evidence="16">2.7.1.107</ecNumber>
    </recommendedName>
</protein>
<dbReference type="GO" id="GO:0016020">
    <property type="term" value="C:membrane"/>
    <property type="evidence" value="ECO:0007669"/>
    <property type="project" value="UniProtKB-SubCell"/>
</dbReference>
<evidence type="ECO:0000313" key="22">
    <source>
        <dbReference type="Proteomes" id="UP001148018"/>
    </source>
</evidence>
<comment type="subcellular location">
    <subcellularLocation>
        <location evidence="1">Membrane</location>
    </subcellularLocation>
</comment>
<dbReference type="PROSITE" id="PS00479">
    <property type="entry name" value="ZF_DAG_PE_1"/>
    <property type="match status" value="1"/>
</dbReference>
<feature type="domain" description="Phorbol-ester/DAG-type" evidence="18">
    <location>
        <begin position="109"/>
        <end position="156"/>
    </location>
</feature>
<comment type="catalytic activity">
    <reaction evidence="16">
        <text>a 1,2-diacyl-sn-glycerol + ATP = a 1,2-diacyl-sn-glycero-3-phosphate + ADP + H(+)</text>
        <dbReference type="Rhea" id="RHEA:10272"/>
        <dbReference type="ChEBI" id="CHEBI:15378"/>
        <dbReference type="ChEBI" id="CHEBI:17815"/>
        <dbReference type="ChEBI" id="CHEBI:30616"/>
        <dbReference type="ChEBI" id="CHEBI:58608"/>
        <dbReference type="ChEBI" id="CHEBI:456216"/>
        <dbReference type="EC" id="2.7.1.107"/>
    </reaction>
</comment>
<evidence type="ECO:0000259" key="20">
    <source>
        <dbReference type="PROSITE" id="PS50200"/>
    </source>
</evidence>
<dbReference type="SMART" id="SM00045">
    <property type="entry name" value="DAGKa"/>
    <property type="match status" value="1"/>
</dbReference>
<dbReference type="Proteomes" id="UP001148018">
    <property type="component" value="Unassembled WGS sequence"/>
</dbReference>
<comment type="catalytic activity">
    <reaction evidence="14">
        <text>1,2-di-(9Z-octadecenoyl)-sn-glycerol + ATP = 1,2-di-(9Z-octadecenoyl)-sn-glycero-3-phosphate + ADP + H(+)</text>
        <dbReference type="Rhea" id="RHEA:40327"/>
        <dbReference type="ChEBI" id="CHEBI:15378"/>
        <dbReference type="ChEBI" id="CHEBI:30616"/>
        <dbReference type="ChEBI" id="CHEBI:52333"/>
        <dbReference type="ChEBI" id="CHEBI:74546"/>
        <dbReference type="ChEBI" id="CHEBI:456216"/>
    </reaction>
    <physiologicalReaction direction="left-to-right" evidence="14">
        <dbReference type="Rhea" id="RHEA:40328"/>
    </physiologicalReaction>
</comment>
<evidence type="ECO:0000259" key="19">
    <source>
        <dbReference type="PROSITE" id="PS50146"/>
    </source>
</evidence>
<feature type="region of interest" description="Disordered" evidence="17">
    <location>
        <begin position="820"/>
        <end position="849"/>
    </location>
</feature>
<dbReference type="SUPFAM" id="SSF111331">
    <property type="entry name" value="NAD kinase/diacylglycerol kinase-like"/>
    <property type="match status" value="1"/>
</dbReference>
<dbReference type="GO" id="GO:0008270">
    <property type="term" value="F:zinc ion binding"/>
    <property type="evidence" value="ECO:0007669"/>
    <property type="project" value="UniProtKB-KW"/>
</dbReference>
<evidence type="ECO:0000256" key="1">
    <source>
        <dbReference type="ARBA" id="ARBA00004370"/>
    </source>
</evidence>
<keyword evidence="8" id="KW-0863">Zinc-finger</keyword>
<feature type="compositionally biased region" description="Basic residues" evidence="17">
    <location>
        <begin position="821"/>
        <end position="832"/>
    </location>
</feature>
<evidence type="ECO:0000256" key="12">
    <source>
        <dbReference type="ARBA" id="ARBA00023098"/>
    </source>
</evidence>
<dbReference type="SMART" id="SM00109">
    <property type="entry name" value="C1"/>
    <property type="match status" value="3"/>
</dbReference>
<keyword evidence="6" id="KW-0677">Repeat</keyword>
<dbReference type="InterPro" id="IPR046349">
    <property type="entry name" value="C1-like_sf"/>
</dbReference>
<evidence type="ECO:0000256" key="7">
    <source>
        <dbReference type="ARBA" id="ARBA00022741"/>
    </source>
</evidence>
<evidence type="ECO:0000256" key="15">
    <source>
        <dbReference type="ARBA" id="ARBA00060536"/>
    </source>
</evidence>
<keyword evidence="5" id="KW-0479">Metal-binding</keyword>
<gene>
    <name evidence="21" type="ORF">NHX12_030525</name>
</gene>
<dbReference type="Pfam" id="PF00788">
    <property type="entry name" value="RA"/>
    <property type="match status" value="1"/>
</dbReference>
<dbReference type="Gene3D" id="3.10.20.90">
    <property type="entry name" value="Phosphatidylinositol 3-kinase Catalytic Subunit, Chain A, domain 1"/>
    <property type="match status" value="1"/>
</dbReference>
<feature type="domain" description="Ras-associating" evidence="20">
    <location>
        <begin position="322"/>
        <end position="421"/>
    </location>
</feature>
<evidence type="ECO:0000256" key="16">
    <source>
        <dbReference type="RuleBase" id="RU361128"/>
    </source>
</evidence>
<dbReference type="Pfam" id="PF24099">
    <property type="entry name" value="RBD_DGKtheta"/>
    <property type="match status" value="1"/>
</dbReference>
<dbReference type="CDD" id="cd20804">
    <property type="entry name" value="C1_DGKtheta_typeV_rpt2"/>
    <property type="match status" value="1"/>
</dbReference>
<keyword evidence="11 16" id="KW-0067">ATP-binding</keyword>
<dbReference type="FunFam" id="3.30.60.20:FF:000053">
    <property type="entry name" value="Diacylglycerol kinase"/>
    <property type="match status" value="1"/>
</dbReference>
<evidence type="ECO:0000256" key="5">
    <source>
        <dbReference type="ARBA" id="ARBA00022723"/>
    </source>
</evidence>
<comment type="caution">
    <text evidence="21">The sequence shown here is derived from an EMBL/GenBank/DDBJ whole genome shotgun (WGS) entry which is preliminary data.</text>
</comment>
<evidence type="ECO:0000256" key="3">
    <source>
        <dbReference type="ARBA" id="ARBA00009280"/>
    </source>
</evidence>
<comment type="pathway">
    <text evidence="2">Lipid metabolism; glycerolipid metabolism.</text>
</comment>
<dbReference type="Pfam" id="PF00609">
    <property type="entry name" value="DAGK_acc"/>
    <property type="match status" value="1"/>
</dbReference>
<dbReference type="FunFam" id="3.30.60.20:FF:000002">
    <property type="entry name" value="Diacylglycerol kinase"/>
    <property type="match status" value="1"/>
</dbReference>
<evidence type="ECO:0000256" key="10">
    <source>
        <dbReference type="ARBA" id="ARBA00022833"/>
    </source>
</evidence>
<dbReference type="InterPro" id="IPR020454">
    <property type="entry name" value="DAG/PE-bd"/>
</dbReference>
<dbReference type="EC" id="2.7.1.107" evidence="16"/>
<proteinExistence type="inferred from homology"/>
<dbReference type="Gene3D" id="2.60.200.40">
    <property type="match status" value="1"/>
</dbReference>
<comment type="similarity">
    <text evidence="3 16">Belongs to the eukaryotic diacylglycerol kinase family.</text>
</comment>
<dbReference type="CDD" id="cd20803">
    <property type="entry name" value="C1_DGKtheta_typeV_rpt1"/>
    <property type="match status" value="1"/>
</dbReference>
<dbReference type="SMART" id="SM00314">
    <property type="entry name" value="RA"/>
    <property type="match status" value="1"/>
</dbReference>
<reference evidence="21" key="1">
    <citation type="submission" date="2022-07" db="EMBL/GenBank/DDBJ databases">
        <title>Chromosome-level genome of Muraenolepis orangiensis.</title>
        <authorList>
            <person name="Kim J."/>
        </authorList>
    </citation>
    <scope>NUCLEOTIDE SEQUENCE</scope>
    <source>
        <strain evidence="21">KU_S4_2022</strain>
        <tissue evidence="21">Muscle</tissue>
    </source>
</reference>
<dbReference type="InterPro" id="IPR000756">
    <property type="entry name" value="Diacylglycerol_kin_accessory"/>
</dbReference>
<dbReference type="GO" id="GO:0007200">
    <property type="term" value="P:phospholipase C-activating G protein-coupled receptor signaling pathway"/>
    <property type="evidence" value="ECO:0007669"/>
    <property type="project" value="InterPro"/>
</dbReference>
<dbReference type="SUPFAM" id="SSF57903">
    <property type="entry name" value="FYVE/PHD zinc finger"/>
    <property type="match status" value="1"/>
</dbReference>
<dbReference type="InterPro" id="IPR000159">
    <property type="entry name" value="RA_dom"/>
</dbReference>
<evidence type="ECO:0000313" key="21">
    <source>
        <dbReference type="EMBL" id="KAJ3602777.1"/>
    </source>
</evidence>
<dbReference type="Pfam" id="PF00130">
    <property type="entry name" value="C1_1"/>
    <property type="match status" value="2"/>
</dbReference>
<evidence type="ECO:0000256" key="8">
    <source>
        <dbReference type="ARBA" id="ARBA00022771"/>
    </source>
</evidence>
<dbReference type="Gene3D" id="3.40.50.10330">
    <property type="entry name" value="Probable inorganic polyphosphate/atp-NAD kinase, domain 1"/>
    <property type="match status" value="1"/>
</dbReference>
<evidence type="ECO:0000256" key="4">
    <source>
        <dbReference type="ARBA" id="ARBA00022679"/>
    </source>
</evidence>
<keyword evidence="12" id="KW-0443">Lipid metabolism</keyword>
<dbReference type="SUPFAM" id="SSF57889">
    <property type="entry name" value="Cysteine-rich domain"/>
    <property type="match status" value="2"/>
</dbReference>
<organism evidence="21 22">
    <name type="scientific">Muraenolepis orangiensis</name>
    <name type="common">Patagonian moray cod</name>
    <dbReference type="NCBI Taxonomy" id="630683"/>
    <lineage>
        <taxon>Eukaryota</taxon>
        <taxon>Metazoa</taxon>
        <taxon>Chordata</taxon>
        <taxon>Craniata</taxon>
        <taxon>Vertebrata</taxon>
        <taxon>Euteleostomi</taxon>
        <taxon>Actinopterygii</taxon>
        <taxon>Neopterygii</taxon>
        <taxon>Teleostei</taxon>
        <taxon>Neoteleostei</taxon>
        <taxon>Acanthomorphata</taxon>
        <taxon>Zeiogadaria</taxon>
        <taxon>Gadariae</taxon>
        <taxon>Gadiformes</taxon>
        <taxon>Muraenolepidoidei</taxon>
        <taxon>Muraenolepididae</taxon>
        <taxon>Muraenolepis</taxon>
    </lineage>
</organism>
<keyword evidence="4 16" id="KW-0808">Transferase</keyword>
<dbReference type="OrthoDB" id="242257at2759"/>
<dbReference type="PANTHER" id="PTHR11255">
    <property type="entry name" value="DIACYLGLYCEROL KINASE"/>
    <property type="match status" value="1"/>
</dbReference>